<dbReference type="InterPro" id="IPR003347">
    <property type="entry name" value="JmjC_dom"/>
</dbReference>
<reference evidence="5" key="1">
    <citation type="submission" date="2020-01" db="EMBL/GenBank/DDBJ databases">
        <authorList>
            <person name="Meier V. D."/>
            <person name="Meier V D."/>
        </authorList>
    </citation>
    <scope>NUCLEOTIDE SEQUENCE</scope>
    <source>
        <strain evidence="5">HLG_WM_MAG_07</strain>
    </source>
</reference>
<feature type="domain" description="JmjC" evidence="4">
    <location>
        <begin position="97"/>
        <end position="224"/>
    </location>
</feature>
<evidence type="ECO:0000256" key="3">
    <source>
        <dbReference type="ARBA" id="ARBA00023004"/>
    </source>
</evidence>
<dbReference type="GO" id="GO:0046872">
    <property type="term" value="F:metal ion binding"/>
    <property type="evidence" value="ECO:0007669"/>
    <property type="project" value="UniProtKB-KW"/>
</dbReference>
<dbReference type="SMART" id="SM00558">
    <property type="entry name" value="JmjC"/>
    <property type="match status" value="1"/>
</dbReference>
<evidence type="ECO:0000259" key="4">
    <source>
        <dbReference type="PROSITE" id="PS51184"/>
    </source>
</evidence>
<organism evidence="5">
    <name type="scientific">uncultured Thiotrichaceae bacterium</name>
    <dbReference type="NCBI Taxonomy" id="298394"/>
    <lineage>
        <taxon>Bacteria</taxon>
        <taxon>Pseudomonadati</taxon>
        <taxon>Pseudomonadota</taxon>
        <taxon>Gammaproteobacteria</taxon>
        <taxon>Thiotrichales</taxon>
        <taxon>Thiotrichaceae</taxon>
        <taxon>environmental samples</taxon>
    </lineage>
</organism>
<evidence type="ECO:0000256" key="2">
    <source>
        <dbReference type="ARBA" id="ARBA00022723"/>
    </source>
</evidence>
<dbReference type="PANTHER" id="PTHR13096:SF8">
    <property type="entry name" value="RIBOSOMAL OXYGENASE 1"/>
    <property type="match status" value="1"/>
</dbReference>
<dbReference type="PANTHER" id="PTHR13096">
    <property type="entry name" value="MINA53 MYC INDUCED NUCLEAR ANTIGEN"/>
    <property type="match status" value="1"/>
</dbReference>
<comment type="cofactor">
    <cofactor evidence="1">
        <name>Fe(2+)</name>
        <dbReference type="ChEBI" id="CHEBI:29033"/>
    </cofactor>
</comment>
<dbReference type="AlphaFoldDB" id="A0A6S6SLB4"/>
<accession>A0A6S6SLB4</accession>
<dbReference type="Gene3D" id="2.60.120.650">
    <property type="entry name" value="Cupin"/>
    <property type="match status" value="1"/>
</dbReference>
<protein>
    <recommendedName>
        <fullName evidence="4">JmjC domain-containing protein</fullName>
    </recommendedName>
</protein>
<sequence>MKLDLLGGITAQQFLDEYWQQKPLLVRQAFPNIKTPFSPEELAGLTCDTETSSRIIIEHGKTPWQVKHAPFTEKDFTSLPDTHWTLLINDLEHYYPELQNILQKFRFLPDWRIDDLMVSYAADQGTVGPHLDEYDVFLIQLEGKRRWQLDSDVDTEKLVPDISLKILEEFTAENDWILEAGDMLYLPPNLAHYGVAQGGCMTYSVGFRAPDREALLSAWLDEFNEHPELNQRYGDAKRQIQPSASEISQRDIQQLKAMMRNMLDDNGGLFESFLARHLSESAATAFSLEDENPSFEEFTDYLKNPTKRLTWIEHENGLDVFIEGNALPMPLSHKEALITLTDSMEYNAQTIAELIQADPIYLELMGTLVAQGFFISADIE</sequence>
<dbReference type="Gene3D" id="3.40.366.30">
    <property type="entry name" value="50S ribosomal protein L16 arginine hydroxylase, Chain A, Domain 2"/>
    <property type="match status" value="1"/>
</dbReference>
<gene>
    <name evidence="5" type="ORF">HELGO_WM11932</name>
</gene>
<evidence type="ECO:0000256" key="1">
    <source>
        <dbReference type="ARBA" id="ARBA00001954"/>
    </source>
</evidence>
<dbReference type="PROSITE" id="PS51184">
    <property type="entry name" value="JMJC"/>
    <property type="match status" value="1"/>
</dbReference>
<keyword evidence="3" id="KW-0408">Iron</keyword>
<dbReference type="SUPFAM" id="SSF51197">
    <property type="entry name" value="Clavaminate synthase-like"/>
    <property type="match status" value="1"/>
</dbReference>
<keyword evidence="2" id="KW-0479">Metal-binding</keyword>
<dbReference type="InterPro" id="IPR039994">
    <property type="entry name" value="NO66-like"/>
</dbReference>
<dbReference type="Pfam" id="PF08007">
    <property type="entry name" value="JmjC_2"/>
    <property type="match status" value="1"/>
</dbReference>
<name>A0A6S6SLB4_9GAMM</name>
<proteinExistence type="predicted"/>
<evidence type="ECO:0000313" key="5">
    <source>
        <dbReference type="EMBL" id="CAA6805591.1"/>
    </source>
</evidence>
<dbReference type="EMBL" id="CACVAY010000027">
    <property type="protein sequence ID" value="CAA6805591.1"/>
    <property type="molecule type" value="Genomic_DNA"/>
</dbReference>
<dbReference type="GO" id="GO:0016706">
    <property type="term" value="F:2-oxoglutarate-dependent dioxygenase activity"/>
    <property type="evidence" value="ECO:0007669"/>
    <property type="project" value="TreeGrafter"/>
</dbReference>